<feature type="transmembrane region" description="Helical" evidence="1">
    <location>
        <begin position="173"/>
        <end position="194"/>
    </location>
</feature>
<dbReference type="KEGG" id="meso:BSQ44_25970"/>
<evidence type="ECO:0000313" key="2">
    <source>
        <dbReference type="EMBL" id="APH74935.1"/>
    </source>
</evidence>
<dbReference type="AlphaFoldDB" id="A0A1L3T066"/>
<keyword evidence="1" id="KW-1133">Transmembrane helix</keyword>
<keyword evidence="3" id="KW-1185">Reference proteome</keyword>
<feature type="transmembrane region" description="Helical" evidence="1">
    <location>
        <begin position="206"/>
        <end position="224"/>
    </location>
</feature>
<keyword evidence="1" id="KW-0472">Membrane</keyword>
<feature type="transmembrane region" description="Helical" evidence="1">
    <location>
        <begin position="32"/>
        <end position="52"/>
    </location>
</feature>
<feature type="transmembrane region" description="Helical" evidence="1">
    <location>
        <begin position="58"/>
        <end position="78"/>
    </location>
</feature>
<gene>
    <name evidence="2" type="ORF">BSQ44_25970</name>
</gene>
<feature type="transmembrane region" description="Helical" evidence="1">
    <location>
        <begin position="90"/>
        <end position="112"/>
    </location>
</feature>
<dbReference type="OrthoDB" id="6548917at2"/>
<feature type="transmembrane region" description="Helical" evidence="1">
    <location>
        <begin position="149"/>
        <end position="167"/>
    </location>
</feature>
<feature type="transmembrane region" description="Helical" evidence="1">
    <location>
        <begin position="118"/>
        <end position="142"/>
    </location>
</feature>
<reference evidence="2 3" key="1">
    <citation type="submission" date="2016-11" db="EMBL/GenBank/DDBJ databases">
        <title>Mesorhizobium oceanicum sp. nov., isolated from deep seawater in South China Sea.</title>
        <authorList>
            <person name="Fu G.-Y."/>
        </authorList>
    </citation>
    <scope>NUCLEOTIDE SEQUENCE [LARGE SCALE GENOMIC DNA]</scope>
    <source>
        <strain evidence="2 3">B7</strain>
        <plasmid evidence="3">Plasmid unnamed1</plasmid>
    </source>
</reference>
<proteinExistence type="predicted"/>
<keyword evidence="1" id="KW-0812">Transmembrane</keyword>
<organism evidence="2 3">
    <name type="scientific">Aquibium oceanicum</name>
    <dbReference type="NCBI Taxonomy" id="1670800"/>
    <lineage>
        <taxon>Bacteria</taxon>
        <taxon>Pseudomonadati</taxon>
        <taxon>Pseudomonadota</taxon>
        <taxon>Alphaproteobacteria</taxon>
        <taxon>Hyphomicrobiales</taxon>
        <taxon>Phyllobacteriaceae</taxon>
        <taxon>Aquibium</taxon>
    </lineage>
</organism>
<name>A0A1L3T066_9HYPH</name>
<accession>A0A1L3T066</accession>
<evidence type="ECO:0000256" key="1">
    <source>
        <dbReference type="SAM" id="Phobius"/>
    </source>
</evidence>
<geneLocation type="plasmid" evidence="2">
    <name>unnamed1</name>
</geneLocation>
<protein>
    <submittedName>
        <fullName evidence="2">Transporter</fullName>
    </submittedName>
</protein>
<evidence type="ECO:0000313" key="3">
    <source>
        <dbReference type="Proteomes" id="UP000182840"/>
    </source>
</evidence>
<dbReference type="EMBL" id="CP018172">
    <property type="protein sequence ID" value="APH74935.1"/>
    <property type="molecule type" value="Genomic_DNA"/>
</dbReference>
<feature type="transmembrane region" description="Helical" evidence="1">
    <location>
        <begin position="6"/>
        <end position="25"/>
    </location>
</feature>
<dbReference type="RefSeq" id="WP_072608388.1">
    <property type="nucleotide sequence ID" value="NZ_CP018172.1"/>
</dbReference>
<dbReference type="Proteomes" id="UP000182840">
    <property type="component" value="Plasmid unnamed1"/>
</dbReference>
<sequence>MTAAWVYTLVPAVLAVLAASMAVCVRPGPQAISAIQHFAAGVVFAAAAGEILPDIKHQGSVVATFVGGVAGVATMLLIKELERFIKGRAGLLATIGIDILIDGLVLGIGFAAGAKAGLLLTIALSLEVVFLGLALTTGLTAAGWTRRRIIAVTAGLMALMPIGAVLSAPVTALSAPVVTGFLAFGLVALLYLVTEELLVEAHETPDRPWVAALFFAGFLLLLLLEETIG</sequence>
<keyword evidence="2" id="KW-0614">Plasmid</keyword>